<sequence>MFETFNVSGLYIAVLLPGGVVEMAMEVEVEVEVEGRCCWARNFFSTYLGTVVVVVVGGERATLTVTASSSSHLFLVS</sequence>
<protein>
    <submittedName>
        <fullName evidence="1">Uncharacterized protein</fullName>
    </submittedName>
</protein>
<evidence type="ECO:0000313" key="1">
    <source>
        <dbReference type="EMBL" id="OVA11966.1"/>
    </source>
</evidence>
<keyword evidence="2" id="KW-1185">Reference proteome</keyword>
<reference evidence="1 2" key="1">
    <citation type="journal article" date="2017" name="Mol. Plant">
        <title>The Genome of Medicinal Plant Macleaya cordata Provides New Insights into Benzylisoquinoline Alkaloids Metabolism.</title>
        <authorList>
            <person name="Liu X."/>
            <person name="Liu Y."/>
            <person name="Huang P."/>
            <person name="Ma Y."/>
            <person name="Qing Z."/>
            <person name="Tang Q."/>
            <person name="Cao H."/>
            <person name="Cheng P."/>
            <person name="Zheng Y."/>
            <person name="Yuan Z."/>
            <person name="Zhou Y."/>
            <person name="Liu J."/>
            <person name="Tang Z."/>
            <person name="Zhuo Y."/>
            <person name="Zhang Y."/>
            <person name="Yu L."/>
            <person name="Huang J."/>
            <person name="Yang P."/>
            <person name="Peng Q."/>
            <person name="Zhang J."/>
            <person name="Jiang W."/>
            <person name="Zhang Z."/>
            <person name="Lin K."/>
            <person name="Ro D.K."/>
            <person name="Chen X."/>
            <person name="Xiong X."/>
            <person name="Shang Y."/>
            <person name="Huang S."/>
            <person name="Zeng J."/>
        </authorList>
    </citation>
    <scope>NUCLEOTIDE SEQUENCE [LARGE SCALE GENOMIC DNA]</scope>
    <source>
        <strain evidence="2">cv. BLH2017</strain>
        <tissue evidence="1">Root</tissue>
    </source>
</reference>
<organism evidence="1 2">
    <name type="scientific">Macleaya cordata</name>
    <name type="common">Five-seeded plume-poppy</name>
    <name type="synonym">Bocconia cordata</name>
    <dbReference type="NCBI Taxonomy" id="56857"/>
    <lineage>
        <taxon>Eukaryota</taxon>
        <taxon>Viridiplantae</taxon>
        <taxon>Streptophyta</taxon>
        <taxon>Embryophyta</taxon>
        <taxon>Tracheophyta</taxon>
        <taxon>Spermatophyta</taxon>
        <taxon>Magnoliopsida</taxon>
        <taxon>Ranunculales</taxon>
        <taxon>Papaveraceae</taxon>
        <taxon>Papaveroideae</taxon>
        <taxon>Macleaya</taxon>
    </lineage>
</organism>
<name>A0A200QNB4_MACCD</name>
<dbReference type="InParanoid" id="A0A200QNB4"/>
<evidence type="ECO:0000313" key="2">
    <source>
        <dbReference type="Proteomes" id="UP000195402"/>
    </source>
</evidence>
<accession>A0A200QNB4</accession>
<gene>
    <name evidence="1" type="ORF">BVC80_8765g14</name>
</gene>
<comment type="caution">
    <text evidence="1">The sequence shown here is derived from an EMBL/GenBank/DDBJ whole genome shotgun (WGS) entry which is preliminary data.</text>
</comment>
<proteinExistence type="predicted"/>
<dbReference type="Proteomes" id="UP000195402">
    <property type="component" value="Unassembled WGS sequence"/>
</dbReference>
<dbReference type="EMBL" id="MVGT01001454">
    <property type="protein sequence ID" value="OVA11966.1"/>
    <property type="molecule type" value="Genomic_DNA"/>
</dbReference>
<dbReference type="AlphaFoldDB" id="A0A200QNB4"/>